<evidence type="ECO:0000313" key="2">
    <source>
        <dbReference type="EMBL" id="KUF15070.1"/>
    </source>
</evidence>
<dbReference type="STRING" id="1765722.AT728_26760"/>
<accession>A0A0W7WWY1</accession>
<reference evidence="2 3" key="1">
    <citation type="submission" date="2015-12" db="EMBL/GenBank/DDBJ databases">
        <title>Draft genome sequence of Streptomyces silvensis ATCC 53525, a producer of novel hormone antagonists.</title>
        <authorList>
            <person name="Johnston C.W."/>
            <person name="Li Y."/>
            <person name="Magarvey N.A."/>
        </authorList>
    </citation>
    <scope>NUCLEOTIDE SEQUENCE [LARGE SCALE GENOMIC DNA]</scope>
    <source>
        <strain evidence="2 3">ATCC 53525</strain>
    </source>
</reference>
<gene>
    <name evidence="2" type="ORF">AT728_26760</name>
</gene>
<feature type="transmembrane region" description="Helical" evidence="1">
    <location>
        <begin position="6"/>
        <end position="24"/>
    </location>
</feature>
<protein>
    <submittedName>
        <fullName evidence="2">Uncharacterized protein</fullName>
    </submittedName>
</protein>
<organism evidence="2 3">
    <name type="scientific">Streptomyces silvensis</name>
    <dbReference type="NCBI Taxonomy" id="1765722"/>
    <lineage>
        <taxon>Bacteria</taxon>
        <taxon>Bacillati</taxon>
        <taxon>Actinomycetota</taxon>
        <taxon>Actinomycetes</taxon>
        <taxon>Kitasatosporales</taxon>
        <taxon>Streptomycetaceae</taxon>
        <taxon>Streptomyces</taxon>
    </lineage>
</organism>
<comment type="caution">
    <text evidence="2">The sequence shown here is derived from an EMBL/GenBank/DDBJ whole genome shotgun (WGS) entry which is preliminary data.</text>
</comment>
<keyword evidence="1" id="KW-0472">Membrane</keyword>
<keyword evidence="1" id="KW-1133">Transmembrane helix</keyword>
<dbReference type="Proteomes" id="UP000054804">
    <property type="component" value="Unassembled WGS sequence"/>
</dbReference>
<name>A0A0W7WWY1_9ACTN</name>
<dbReference type="EMBL" id="LOCL01000048">
    <property type="protein sequence ID" value="KUF15070.1"/>
    <property type="molecule type" value="Genomic_DNA"/>
</dbReference>
<proteinExistence type="predicted"/>
<sequence length="72" mass="7818">MLEAAVALSATLCLVAGRLMYALMRDRTRVRLARLRQQGTSERVRALPPGSVLLERRAGEEVRVEIGGGGRG</sequence>
<keyword evidence="1" id="KW-0812">Transmembrane</keyword>
<keyword evidence="3" id="KW-1185">Reference proteome</keyword>
<dbReference type="RefSeq" id="WP_058850633.1">
    <property type="nucleotide sequence ID" value="NZ_LOCL01000048.1"/>
</dbReference>
<dbReference type="AlphaFoldDB" id="A0A0W7WWY1"/>
<evidence type="ECO:0000256" key="1">
    <source>
        <dbReference type="SAM" id="Phobius"/>
    </source>
</evidence>
<evidence type="ECO:0000313" key="3">
    <source>
        <dbReference type="Proteomes" id="UP000054804"/>
    </source>
</evidence>